<dbReference type="PANTHER" id="PTHR24412">
    <property type="entry name" value="KELCH PROTEIN"/>
    <property type="match status" value="1"/>
</dbReference>
<dbReference type="InterPro" id="IPR006652">
    <property type="entry name" value="Kelch_1"/>
</dbReference>
<feature type="domain" description="BTB" evidence="5">
    <location>
        <begin position="52"/>
        <end position="118"/>
    </location>
</feature>
<dbReference type="InterPro" id="IPR011705">
    <property type="entry name" value="BACK"/>
</dbReference>
<comment type="pathway">
    <text evidence="1">Protein modification; protein ubiquitination.</text>
</comment>
<dbReference type="Pfam" id="PF01344">
    <property type="entry name" value="Kelch_1"/>
    <property type="match status" value="5"/>
</dbReference>
<organism evidence="6 7">
    <name type="scientific">Pristionchus mayeri</name>
    <dbReference type="NCBI Taxonomy" id="1317129"/>
    <lineage>
        <taxon>Eukaryota</taxon>
        <taxon>Metazoa</taxon>
        <taxon>Ecdysozoa</taxon>
        <taxon>Nematoda</taxon>
        <taxon>Chromadorea</taxon>
        <taxon>Rhabditida</taxon>
        <taxon>Rhabditina</taxon>
        <taxon>Diplogasteromorpha</taxon>
        <taxon>Diplogasteroidea</taxon>
        <taxon>Neodiplogasteridae</taxon>
        <taxon>Pristionchus</taxon>
    </lineage>
</organism>
<dbReference type="InterPro" id="IPR000210">
    <property type="entry name" value="BTB/POZ_dom"/>
</dbReference>
<keyword evidence="2" id="KW-0880">Kelch repeat</keyword>
<dbReference type="Gene3D" id="3.30.710.10">
    <property type="entry name" value="Potassium Channel Kv1.1, Chain A"/>
    <property type="match status" value="1"/>
</dbReference>
<dbReference type="InterPro" id="IPR011333">
    <property type="entry name" value="SKP1/BTB/POZ_sf"/>
</dbReference>
<evidence type="ECO:0000313" key="6">
    <source>
        <dbReference type="EMBL" id="GMR43356.1"/>
    </source>
</evidence>
<dbReference type="Gene3D" id="1.25.40.420">
    <property type="match status" value="1"/>
</dbReference>
<dbReference type="SMART" id="SM00612">
    <property type="entry name" value="Kelch"/>
    <property type="match status" value="6"/>
</dbReference>
<dbReference type="SUPFAM" id="SSF54695">
    <property type="entry name" value="POZ domain"/>
    <property type="match status" value="1"/>
</dbReference>
<keyword evidence="7" id="KW-1185">Reference proteome</keyword>
<evidence type="ECO:0000256" key="3">
    <source>
        <dbReference type="ARBA" id="ARBA00022737"/>
    </source>
</evidence>
<dbReference type="SMART" id="SM00225">
    <property type="entry name" value="BTB"/>
    <property type="match status" value="1"/>
</dbReference>
<dbReference type="SMART" id="SM00875">
    <property type="entry name" value="BACK"/>
    <property type="match status" value="1"/>
</dbReference>
<evidence type="ECO:0000256" key="4">
    <source>
        <dbReference type="ARBA" id="ARBA00022786"/>
    </source>
</evidence>
<dbReference type="AlphaFoldDB" id="A0AAN5CHB3"/>
<name>A0AAN5CHB3_9BILA</name>
<evidence type="ECO:0000256" key="2">
    <source>
        <dbReference type="ARBA" id="ARBA00022441"/>
    </source>
</evidence>
<comment type="caution">
    <text evidence="6">The sequence shown here is derived from an EMBL/GenBank/DDBJ whole genome shotgun (WGS) entry which is preliminary data.</text>
</comment>
<dbReference type="EMBL" id="BTRK01000003">
    <property type="protein sequence ID" value="GMR43356.1"/>
    <property type="molecule type" value="Genomic_DNA"/>
</dbReference>
<evidence type="ECO:0000256" key="1">
    <source>
        <dbReference type="ARBA" id="ARBA00004906"/>
    </source>
</evidence>
<proteinExistence type="predicted"/>
<evidence type="ECO:0000313" key="7">
    <source>
        <dbReference type="Proteomes" id="UP001328107"/>
    </source>
</evidence>
<dbReference type="PROSITE" id="PS50097">
    <property type="entry name" value="BTB"/>
    <property type="match status" value="1"/>
</dbReference>
<gene>
    <name evidence="6" type="ORF">PMAYCL1PPCAC_13551</name>
</gene>
<dbReference type="Pfam" id="PF07707">
    <property type="entry name" value="BACK"/>
    <property type="match status" value="1"/>
</dbReference>
<protein>
    <recommendedName>
        <fullName evidence="5">BTB domain-containing protein</fullName>
    </recommendedName>
</protein>
<evidence type="ECO:0000259" key="5">
    <source>
        <dbReference type="PROSITE" id="PS50097"/>
    </source>
</evidence>
<feature type="non-terminal residue" evidence="6">
    <location>
        <position position="612"/>
    </location>
</feature>
<keyword evidence="4" id="KW-0833">Ubl conjugation pathway</keyword>
<dbReference type="InterPro" id="IPR017096">
    <property type="entry name" value="BTB-kelch_protein"/>
</dbReference>
<dbReference type="Pfam" id="PF00651">
    <property type="entry name" value="BTB"/>
    <property type="match status" value="1"/>
</dbReference>
<dbReference type="Gene3D" id="2.120.10.80">
    <property type="entry name" value="Kelch-type beta propeller"/>
    <property type="match status" value="1"/>
</dbReference>
<dbReference type="InterPro" id="IPR015915">
    <property type="entry name" value="Kelch-typ_b-propeller"/>
</dbReference>
<dbReference type="Proteomes" id="UP001328107">
    <property type="component" value="Unassembled WGS sequence"/>
</dbReference>
<reference evidence="7" key="1">
    <citation type="submission" date="2022-10" db="EMBL/GenBank/DDBJ databases">
        <title>Genome assembly of Pristionchus species.</title>
        <authorList>
            <person name="Yoshida K."/>
            <person name="Sommer R.J."/>
        </authorList>
    </citation>
    <scope>NUCLEOTIDE SEQUENCE [LARGE SCALE GENOMIC DNA]</scope>
    <source>
        <strain evidence="7">RS5460</strain>
    </source>
</reference>
<dbReference type="PANTHER" id="PTHR24412:SF497">
    <property type="entry name" value="KELCH-LIKE PROTEIN 18"/>
    <property type="match status" value="1"/>
</dbReference>
<dbReference type="SUPFAM" id="SSF117281">
    <property type="entry name" value="Kelch motif"/>
    <property type="match status" value="1"/>
</dbReference>
<dbReference type="PIRSF" id="PIRSF037037">
    <property type="entry name" value="Kelch-like_protein_gigaxonin"/>
    <property type="match status" value="1"/>
</dbReference>
<sequence length="612" mass="68566">MASTLASPLVFNIAGHEVKLESRDLPECIDVRHYVPEAFKEYPKLRESGTDFDTVLLIGDKRIQSHKALLSGRVPYFRGLYESNMTECTTGEVPLNGNASSMIALIDYVYTGELNISEDNVEDLMISANYLGIESVMDECAQFDRKRLRVETALSVLVQCRAIGYPKIDDFVLKFIDKNFVPISQTPEFLKLVAYQLEELLHRVSLHVDEERQIFDAVTRWINESEDRLQHAVKLLRSIRCSLIPYSVLNDVIEKTKWVENNEECLALVREAKDAHEGKDVVSFSKDVRRSDDAHALIFPVGLMPNTQTDKEPTMAFYDPIMDRWTKCKNLPRSRGRNGVAIVGTKIYAIGGNDGKDRLKSVDVYDAMTDKWEQSVDLNTERSAMGAGVIDGKIYVAGGFNGQPMDSMEMLNPADAQPAWTTMAPMHHLRGATAGCVFNGKLYVIGGHDGQQVWKHGECYDPATNTWSMIAEMKKKRCRFGTTVFNGQIYVVGGFDGCAFLYEAERYDPSTNTWTSIRRTHERRSRSSVAVSCGKLFVFGGFDGLNNQPSVEMYQPETDTWVHRNKMSEHAGGVSLGTFIVPAAFPSPVANLEADDVTEIENISPSSPKKAR</sequence>
<keyword evidence="3" id="KW-0677">Repeat</keyword>
<accession>A0AAN5CHB3</accession>